<organism evidence="1 2">
    <name type="scientific">Legionella drozanskii LLAP-1</name>
    <dbReference type="NCBI Taxonomy" id="1212489"/>
    <lineage>
        <taxon>Bacteria</taxon>
        <taxon>Pseudomonadati</taxon>
        <taxon>Pseudomonadota</taxon>
        <taxon>Gammaproteobacteria</taxon>
        <taxon>Legionellales</taxon>
        <taxon>Legionellaceae</taxon>
        <taxon>Legionella</taxon>
    </lineage>
</organism>
<proteinExistence type="predicted"/>
<dbReference type="PATRIC" id="fig|1212489.4.peg.1623"/>
<dbReference type="Proteomes" id="UP000054736">
    <property type="component" value="Unassembled WGS sequence"/>
</dbReference>
<reference evidence="1 2" key="1">
    <citation type="submission" date="2015-11" db="EMBL/GenBank/DDBJ databases">
        <title>Genomic analysis of 38 Legionella species identifies large and diverse effector repertoires.</title>
        <authorList>
            <person name="Burstein D."/>
            <person name="Amaro F."/>
            <person name="Zusman T."/>
            <person name="Lifshitz Z."/>
            <person name="Cohen O."/>
            <person name="Gilbert J.A."/>
            <person name="Pupko T."/>
            <person name="Shuman H.A."/>
            <person name="Segal G."/>
        </authorList>
    </citation>
    <scope>NUCLEOTIDE SEQUENCE [LARGE SCALE GENOMIC DNA]</scope>
    <source>
        <strain evidence="1 2">ATCC 700990</strain>
    </source>
</reference>
<protein>
    <submittedName>
        <fullName evidence="1">Transmission trait enhancer protein LetE</fullName>
    </submittedName>
</protein>
<evidence type="ECO:0000313" key="2">
    <source>
        <dbReference type="Proteomes" id="UP000054736"/>
    </source>
</evidence>
<dbReference type="RefSeq" id="WP_058495820.1">
    <property type="nucleotide sequence ID" value="NZ_LNXY01000020.1"/>
</dbReference>
<evidence type="ECO:0000313" key="1">
    <source>
        <dbReference type="EMBL" id="KTC87915.1"/>
    </source>
</evidence>
<accession>A0A0W0SX52</accession>
<name>A0A0W0SX52_9GAMM</name>
<keyword evidence="2" id="KW-1185">Reference proteome</keyword>
<dbReference type="AlphaFoldDB" id="A0A0W0SX52"/>
<dbReference type="EMBL" id="LNXY01000020">
    <property type="protein sequence ID" value="KTC87915.1"/>
    <property type="molecule type" value="Genomic_DNA"/>
</dbReference>
<sequence length="128" mass="14518">MNDTTELLPHIKLRFNIEHPSFEECYSYGYECALAEVEEDENPFREGSIEHEQWQEGWWAGFYGEKPLYEPTIEAETLPTGESEAANDQTYHFITSLVSSNFLANMLKITGALAATAVVGYQVFELVA</sequence>
<gene>
    <name evidence="1" type="primary">letE</name>
    <name evidence="1" type="ORF">Ldro_1534</name>
</gene>
<comment type="caution">
    <text evidence="1">The sequence shown here is derived from an EMBL/GenBank/DDBJ whole genome shotgun (WGS) entry which is preliminary data.</text>
</comment>